<dbReference type="GO" id="GO:0006952">
    <property type="term" value="P:defense response"/>
    <property type="evidence" value="ECO:0007669"/>
    <property type="project" value="UniProtKB-KW"/>
</dbReference>
<dbReference type="InterPro" id="IPR041118">
    <property type="entry name" value="Rx_N"/>
</dbReference>
<reference evidence="5" key="1">
    <citation type="submission" date="2023-07" db="EMBL/GenBank/DDBJ databases">
        <title>draft genome sequence of fig (Ficus carica).</title>
        <authorList>
            <person name="Takahashi T."/>
            <person name="Nishimura K."/>
        </authorList>
    </citation>
    <scope>NUCLEOTIDE SEQUENCE</scope>
</reference>
<dbReference type="GO" id="GO:0000166">
    <property type="term" value="F:nucleotide binding"/>
    <property type="evidence" value="ECO:0007669"/>
    <property type="project" value="UniProtKB-KW"/>
</dbReference>
<gene>
    <name evidence="5" type="ORF">TIFTF001_018872</name>
</gene>
<proteinExistence type="predicted"/>
<dbReference type="Gene3D" id="1.20.5.4130">
    <property type="match status" value="1"/>
</dbReference>
<name>A0AA88D8B8_FICCA</name>
<keyword evidence="3" id="KW-0611">Plant defense</keyword>
<dbReference type="Pfam" id="PF18052">
    <property type="entry name" value="Rx_N"/>
    <property type="match status" value="1"/>
</dbReference>
<keyword evidence="1" id="KW-0677">Repeat</keyword>
<evidence type="ECO:0000256" key="3">
    <source>
        <dbReference type="ARBA" id="ARBA00022821"/>
    </source>
</evidence>
<dbReference type="EMBL" id="BTGU01000031">
    <property type="protein sequence ID" value="GMN49703.1"/>
    <property type="molecule type" value="Genomic_DNA"/>
</dbReference>
<evidence type="ECO:0000259" key="4">
    <source>
        <dbReference type="Pfam" id="PF18052"/>
    </source>
</evidence>
<keyword evidence="2" id="KW-0547">Nucleotide-binding</keyword>
<protein>
    <recommendedName>
        <fullName evidence="4">Disease resistance N-terminal domain-containing protein</fullName>
    </recommendedName>
</protein>
<comment type="caution">
    <text evidence="5">The sequence shown here is derived from an EMBL/GenBank/DDBJ whole genome shotgun (WGS) entry which is preliminary data.</text>
</comment>
<dbReference type="Proteomes" id="UP001187192">
    <property type="component" value="Unassembled WGS sequence"/>
</dbReference>
<sequence length="90" mass="10511">MELGFVAAGILNKIAFLSNRDHWLPPGFLEDFSKLRSRIYLIRALLVDEEEKRVYKLCNQDWLNRLEDELEDVDDLVAEFDAEILRRSGG</sequence>
<evidence type="ECO:0000256" key="1">
    <source>
        <dbReference type="ARBA" id="ARBA00022737"/>
    </source>
</evidence>
<accession>A0AA88D8B8</accession>
<evidence type="ECO:0000313" key="5">
    <source>
        <dbReference type="EMBL" id="GMN49703.1"/>
    </source>
</evidence>
<evidence type="ECO:0000313" key="6">
    <source>
        <dbReference type="Proteomes" id="UP001187192"/>
    </source>
</evidence>
<feature type="domain" description="Disease resistance N-terminal" evidence="4">
    <location>
        <begin position="11"/>
        <end position="88"/>
    </location>
</feature>
<dbReference type="AlphaFoldDB" id="A0AA88D8B8"/>
<organism evidence="5 6">
    <name type="scientific">Ficus carica</name>
    <name type="common">Common fig</name>
    <dbReference type="NCBI Taxonomy" id="3494"/>
    <lineage>
        <taxon>Eukaryota</taxon>
        <taxon>Viridiplantae</taxon>
        <taxon>Streptophyta</taxon>
        <taxon>Embryophyta</taxon>
        <taxon>Tracheophyta</taxon>
        <taxon>Spermatophyta</taxon>
        <taxon>Magnoliopsida</taxon>
        <taxon>eudicotyledons</taxon>
        <taxon>Gunneridae</taxon>
        <taxon>Pentapetalae</taxon>
        <taxon>rosids</taxon>
        <taxon>fabids</taxon>
        <taxon>Rosales</taxon>
        <taxon>Moraceae</taxon>
        <taxon>Ficeae</taxon>
        <taxon>Ficus</taxon>
    </lineage>
</organism>
<evidence type="ECO:0000256" key="2">
    <source>
        <dbReference type="ARBA" id="ARBA00022741"/>
    </source>
</evidence>
<keyword evidence="6" id="KW-1185">Reference proteome</keyword>